<evidence type="ECO:0000256" key="2">
    <source>
        <dbReference type="ARBA" id="ARBA00022702"/>
    </source>
</evidence>
<evidence type="ECO:0000256" key="5">
    <source>
        <dbReference type="SAM" id="MobiDB-lite"/>
    </source>
</evidence>
<dbReference type="AlphaFoldDB" id="A0A7I8L5Z8"/>
<dbReference type="Pfam" id="PF05498">
    <property type="entry name" value="RALF"/>
    <property type="match status" value="1"/>
</dbReference>
<dbReference type="GO" id="GO:0009506">
    <property type="term" value="C:plasmodesma"/>
    <property type="evidence" value="ECO:0007669"/>
    <property type="project" value="TreeGrafter"/>
</dbReference>
<feature type="compositionally biased region" description="Polar residues" evidence="5">
    <location>
        <begin position="93"/>
        <end position="108"/>
    </location>
</feature>
<keyword evidence="4" id="KW-1015">Disulfide bond</keyword>
<reference evidence="7" key="1">
    <citation type="submission" date="2020-02" db="EMBL/GenBank/DDBJ databases">
        <authorList>
            <person name="Scholz U."/>
            <person name="Mascher M."/>
            <person name="Fiebig A."/>
        </authorList>
    </citation>
    <scope>NUCLEOTIDE SEQUENCE</scope>
</reference>
<proteinExistence type="inferred from homology"/>
<evidence type="ECO:0000256" key="3">
    <source>
        <dbReference type="ARBA" id="ARBA00022729"/>
    </source>
</evidence>
<dbReference type="GO" id="GO:0005179">
    <property type="term" value="F:hormone activity"/>
    <property type="evidence" value="ECO:0007669"/>
    <property type="project" value="UniProtKB-KW"/>
</dbReference>
<dbReference type="PANTHER" id="PTHR33136:SF13">
    <property type="entry name" value="OS10G0328900 PROTEIN"/>
    <property type="match status" value="1"/>
</dbReference>
<organism evidence="7 8">
    <name type="scientific">Spirodela intermedia</name>
    <name type="common">Intermediate duckweed</name>
    <dbReference type="NCBI Taxonomy" id="51605"/>
    <lineage>
        <taxon>Eukaryota</taxon>
        <taxon>Viridiplantae</taxon>
        <taxon>Streptophyta</taxon>
        <taxon>Embryophyta</taxon>
        <taxon>Tracheophyta</taxon>
        <taxon>Spermatophyta</taxon>
        <taxon>Magnoliopsida</taxon>
        <taxon>Liliopsida</taxon>
        <taxon>Araceae</taxon>
        <taxon>Lemnoideae</taxon>
        <taxon>Spirodela</taxon>
    </lineage>
</organism>
<feature type="region of interest" description="Disordered" evidence="5">
    <location>
        <begin position="79"/>
        <end position="108"/>
    </location>
</feature>
<feature type="chain" id="PRO_5029862746" evidence="6">
    <location>
        <begin position="26"/>
        <end position="108"/>
    </location>
</feature>
<gene>
    <name evidence="7" type="ORF">SI8410_11016129</name>
</gene>
<evidence type="ECO:0000256" key="1">
    <source>
        <dbReference type="ARBA" id="ARBA00009178"/>
    </source>
</evidence>
<dbReference type="GO" id="GO:0019722">
    <property type="term" value="P:calcium-mediated signaling"/>
    <property type="evidence" value="ECO:0007669"/>
    <property type="project" value="TreeGrafter"/>
</dbReference>
<dbReference type="OrthoDB" id="1613518at2759"/>
<dbReference type="EMBL" id="LR746274">
    <property type="protein sequence ID" value="CAA7405451.1"/>
    <property type="molecule type" value="Genomic_DNA"/>
</dbReference>
<evidence type="ECO:0000313" key="7">
    <source>
        <dbReference type="EMBL" id="CAA7405451.1"/>
    </source>
</evidence>
<comment type="similarity">
    <text evidence="1">Belongs to the plant rapid alkalinization factor (RALF) family.</text>
</comment>
<keyword evidence="8" id="KW-1185">Reference proteome</keyword>
<feature type="signal peptide" evidence="6">
    <location>
        <begin position="1"/>
        <end position="25"/>
    </location>
</feature>
<protein>
    <submittedName>
        <fullName evidence="7">Uncharacterized protein</fullName>
    </submittedName>
</protein>
<accession>A0A7I8L5Z8</accession>
<dbReference type="Proteomes" id="UP000663760">
    <property type="component" value="Chromosome 11"/>
</dbReference>
<dbReference type="PANTHER" id="PTHR33136">
    <property type="entry name" value="RAPID ALKALINIZATION FACTOR-LIKE"/>
    <property type="match status" value="1"/>
</dbReference>
<keyword evidence="2" id="KW-0372">Hormone</keyword>
<dbReference type="InterPro" id="IPR008801">
    <property type="entry name" value="RALF"/>
</dbReference>
<evidence type="ECO:0000256" key="6">
    <source>
        <dbReference type="SAM" id="SignalP"/>
    </source>
</evidence>
<evidence type="ECO:0000313" key="8">
    <source>
        <dbReference type="Proteomes" id="UP000663760"/>
    </source>
</evidence>
<keyword evidence="3 6" id="KW-0732">Signal</keyword>
<sequence>MASGLRAPAFILLLVFLGVFAATEASSIPASADVLLSGISGGRCNGSIAECLGGGEFEMGSEVSRRILQSNNYISNRAVTRNNRPASSSASSGQRYTSGCSTYNRCKR</sequence>
<name>A0A7I8L5Z8_SPIIN</name>
<evidence type="ECO:0000256" key="4">
    <source>
        <dbReference type="ARBA" id="ARBA00023157"/>
    </source>
</evidence>